<evidence type="ECO:0000313" key="1">
    <source>
        <dbReference type="EMBL" id="APM00211.1"/>
    </source>
</evidence>
<accession>A0A1L5C299</accession>
<proteinExistence type="predicted"/>
<reference evidence="1 2" key="1">
    <citation type="submission" date="2016-10" db="EMBL/GenBank/DDBJ databases">
        <title>An insight into ecological interactions, comparative genomics and biogeography of Pseudoalteromonas phages.</title>
        <authorList>
            <person name="Lara E."/>
            <person name="Vaque D."/>
            <person name="Sa E.L."/>
            <person name="Salazar G."/>
            <person name="Sanchez P."/>
            <person name="Duhaime M.B."/>
            <person name="Ignacio-Espinoza J."/>
            <person name="Santos F."/>
            <person name="Roux S."/>
            <person name="Anton J."/>
            <person name="Sullivan M.B."/>
            <person name="Acinas S.G."/>
        </authorList>
    </citation>
    <scope>NUCLEOTIDE SEQUENCE [LARGE SCALE GENOMIC DNA]</scope>
    <source>
        <strain evidence="1 2">C5a</strain>
    </source>
</reference>
<protein>
    <submittedName>
        <fullName evidence="1">Uncharacterized protein</fullName>
    </submittedName>
</protein>
<evidence type="ECO:0000313" key="2">
    <source>
        <dbReference type="Proteomes" id="UP000222283"/>
    </source>
</evidence>
<dbReference type="Proteomes" id="UP000222283">
    <property type="component" value="Segment"/>
</dbReference>
<dbReference type="InterPro" id="IPR046171">
    <property type="entry name" value="DUF6173"/>
</dbReference>
<keyword evidence="2" id="KW-1185">Reference proteome</keyword>
<organism evidence="1 2">
    <name type="scientific">Pseudoalteromonas phage C5a</name>
    <dbReference type="NCBI Taxonomy" id="1916107"/>
    <lineage>
        <taxon>Viruses</taxon>
        <taxon>Duplodnaviria</taxon>
        <taxon>Heunggongvirae</taxon>
        <taxon>Uroviricota</taxon>
        <taxon>Caudoviricetes</taxon>
        <taxon>Peduoviridae</taxon>
        <taxon>Catalunyavirus</taxon>
        <taxon>Catalunyavirus C5a</taxon>
    </lineage>
</organism>
<dbReference type="EMBL" id="KY045851">
    <property type="protein sequence ID" value="APM00211.1"/>
    <property type="molecule type" value="Genomic_DNA"/>
</dbReference>
<gene>
    <name evidence="1" type="ORF">C5a_1</name>
</gene>
<dbReference type="Pfam" id="PF19670">
    <property type="entry name" value="DUF6173"/>
    <property type="match status" value="1"/>
</dbReference>
<name>A0A1L5C299_9CAUD</name>
<sequence>MNPFDPFNINANIPKSTFLAPPPIPKNYNLASEFHHRLITWINDFHRDLDDEHEVGAQLVNFGQSITFHIEDIGYWDPSLISFIGKNEYGETIKLVQHVSQISILLIGLKRTNLDQPKRPIGFASWEEYDTKIRD</sequence>